<keyword evidence="2" id="KW-0689">Ribosomal protein</keyword>
<comment type="caution">
    <text evidence="4">The sequence shown here is derived from an EMBL/GenBank/DDBJ whole genome shotgun (WGS) entry which is preliminary data.</text>
</comment>
<dbReference type="Proteomes" id="UP001152523">
    <property type="component" value="Unassembled WGS sequence"/>
</dbReference>
<dbReference type="GO" id="GO:1990904">
    <property type="term" value="C:ribonucleoprotein complex"/>
    <property type="evidence" value="ECO:0007669"/>
    <property type="project" value="UniProtKB-KW"/>
</dbReference>
<dbReference type="GO" id="GO:0006412">
    <property type="term" value="P:translation"/>
    <property type="evidence" value="ECO:0007669"/>
    <property type="project" value="InterPro"/>
</dbReference>
<dbReference type="PANTHER" id="PTHR12899:SF8">
    <property type="entry name" value="RIBOSOMAL L18P_L5E FAMILY PROTEIN"/>
    <property type="match status" value="1"/>
</dbReference>
<dbReference type="GO" id="GO:0005840">
    <property type="term" value="C:ribosome"/>
    <property type="evidence" value="ECO:0007669"/>
    <property type="project" value="UniProtKB-KW"/>
</dbReference>
<evidence type="ECO:0000313" key="4">
    <source>
        <dbReference type="EMBL" id="CAH9130018.1"/>
    </source>
</evidence>
<dbReference type="GO" id="GO:0008097">
    <property type="term" value="F:5S rRNA binding"/>
    <property type="evidence" value="ECO:0007669"/>
    <property type="project" value="TreeGrafter"/>
</dbReference>
<accession>A0AAV0F3D6</accession>
<dbReference type="Pfam" id="PF00861">
    <property type="entry name" value="Ribosomal_L18p"/>
    <property type="match status" value="1"/>
</dbReference>
<evidence type="ECO:0000256" key="1">
    <source>
        <dbReference type="ARBA" id="ARBA00007116"/>
    </source>
</evidence>
<evidence type="ECO:0000256" key="2">
    <source>
        <dbReference type="ARBA" id="ARBA00022980"/>
    </source>
</evidence>
<dbReference type="GO" id="GO:0003735">
    <property type="term" value="F:structural constituent of ribosome"/>
    <property type="evidence" value="ECO:0007669"/>
    <property type="project" value="InterPro"/>
</dbReference>
<organism evidence="4 5">
    <name type="scientific">Cuscuta epithymum</name>
    <dbReference type="NCBI Taxonomy" id="186058"/>
    <lineage>
        <taxon>Eukaryota</taxon>
        <taxon>Viridiplantae</taxon>
        <taxon>Streptophyta</taxon>
        <taxon>Embryophyta</taxon>
        <taxon>Tracheophyta</taxon>
        <taxon>Spermatophyta</taxon>
        <taxon>Magnoliopsida</taxon>
        <taxon>eudicotyledons</taxon>
        <taxon>Gunneridae</taxon>
        <taxon>Pentapetalae</taxon>
        <taxon>asterids</taxon>
        <taxon>lamiids</taxon>
        <taxon>Solanales</taxon>
        <taxon>Convolvulaceae</taxon>
        <taxon>Cuscuteae</taxon>
        <taxon>Cuscuta</taxon>
        <taxon>Cuscuta subgen. Cuscuta</taxon>
    </lineage>
</organism>
<name>A0AAV0F3D6_9ASTE</name>
<keyword evidence="3" id="KW-0687">Ribonucleoprotein</keyword>
<dbReference type="AlphaFoldDB" id="A0AAV0F3D6"/>
<dbReference type="CDD" id="cd00432">
    <property type="entry name" value="Ribosomal_L18_L5e"/>
    <property type="match status" value="1"/>
</dbReference>
<gene>
    <name evidence="4" type="ORF">CEPIT_LOCUS30300</name>
</gene>
<comment type="similarity">
    <text evidence="1">Belongs to the universal ribosomal protein uL18 family.</text>
</comment>
<reference evidence="4" key="1">
    <citation type="submission" date="2022-07" db="EMBL/GenBank/DDBJ databases">
        <authorList>
            <person name="Macas J."/>
            <person name="Novak P."/>
            <person name="Neumann P."/>
        </authorList>
    </citation>
    <scope>NUCLEOTIDE SEQUENCE</scope>
</reference>
<proteinExistence type="inferred from homology"/>
<dbReference type="InterPro" id="IPR057268">
    <property type="entry name" value="Ribosomal_L18"/>
</dbReference>
<sequence>MVVECVTFVTAGVKSLKFRTSQHFGTCMNFSHVLSMQSKTHFADLVLNTLVVKAASRANTRTENSKVRNIRLRKKYNGTPAKPRLSVFCSHKQLYAMLVDDQNQKCLFYRSTLQKSIRGDPPCSTIVSILCVRSSSFGIFWL</sequence>
<dbReference type="InterPro" id="IPR005484">
    <property type="entry name" value="Ribosomal_uL18_bac/plant/anim"/>
</dbReference>
<dbReference type="Gene3D" id="3.30.420.100">
    <property type="match status" value="1"/>
</dbReference>
<evidence type="ECO:0000256" key="3">
    <source>
        <dbReference type="ARBA" id="ARBA00023274"/>
    </source>
</evidence>
<evidence type="ECO:0000313" key="5">
    <source>
        <dbReference type="Proteomes" id="UP001152523"/>
    </source>
</evidence>
<keyword evidence="5" id="KW-1185">Reference proteome</keyword>
<dbReference type="EMBL" id="CAMAPF010000958">
    <property type="protein sequence ID" value="CAH9130018.1"/>
    <property type="molecule type" value="Genomic_DNA"/>
</dbReference>
<protein>
    <submittedName>
        <fullName evidence="4">Uncharacterized protein</fullName>
    </submittedName>
</protein>
<dbReference type="SUPFAM" id="SSF53137">
    <property type="entry name" value="Translational machinery components"/>
    <property type="match status" value="1"/>
</dbReference>
<dbReference type="PANTHER" id="PTHR12899">
    <property type="entry name" value="39S RIBOSOMAL PROTEIN L18, MITOCHONDRIAL"/>
    <property type="match status" value="1"/>
</dbReference>